<keyword evidence="9" id="KW-1185">Reference proteome</keyword>
<protein>
    <submittedName>
        <fullName evidence="8">Copper resistance protein A</fullName>
    </submittedName>
</protein>
<dbReference type="Pfam" id="PF07731">
    <property type="entry name" value="Cu-oxidase_2"/>
    <property type="match status" value="1"/>
</dbReference>
<evidence type="ECO:0000259" key="7">
    <source>
        <dbReference type="Pfam" id="PF07732"/>
    </source>
</evidence>
<dbReference type="Pfam" id="PF07732">
    <property type="entry name" value="Cu-oxidase_3"/>
    <property type="match status" value="1"/>
</dbReference>
<dbReference type="InterPro" id="IPR045087">
    <property type="entry name" value="Cu-oxidase_fam"/>
</dbReference>
<dbReference type="Pfam" id="PF00394">
    <property type="entry name" value="Cu-oxidase"/>
    <property type="match status" value="1"/>
</dbReference>
<evidence type="ECO:0000313" key="8">
    <source>
        <dbReference type="EMBL" id="CDQ37976.1"/>
    </source>
</evidence>
<dbReference type="PROSITE" id="PS00079">
    <property type="entry name" value="MULTICOPPER_OXIDASE1"/>
    <property type="match status" value="1"/>
</dbReference>
<feature type="chain" id="PRO_5038390679" evidence="4">
    <location>
        <begin position="19"/>
        <end position="511"/>
    </location>
</feature>
<dbReference type="InterPro" id="IPR033138">
    <property type="entry name" value="Cu_oxidase_CS"/>
</dbReference>
<evidence type="ECO:0000259" key="5">
    <source>
        <dbReference type="Pfam" id="PF00394"/>
    </source>
</evidence>
<proteinExistence type="predicted"/>
<comment type="caution">
    <text evidence="8">The sequence shown here is derived from an EMBL/GenBank/DDBJ whole genome shotgun (WGS) entry which is preliminary data.</text>
</comment>
<organism evidence="8 9">
    <name type="scientific">Virgibacillus massiliensis</name>
    <dbReference type="NCBI Taxonomy" id="1462526"/>
    <lineage>
        <taxon>Bacteria</taxon>
        <taxon>Bacillati</taxon>
        <taxon>Bacillota</taxon>
        <taxon>Bacilli</taxon>
        <taxon>Bacillales</taxon>
        <taxon>Bacillaceae</taxon>
        <taxon>Virgibacillus</taxon>
    </lineage>
</organism>
<dbReference type="CDD" id="cd13861">
    <property type="entry name" value="CuRO_1_CumA_like"/>
    <property type="match status" value="1"/>
</dbReference>
<dbReference type="OrthoDB" id="9757546at2"/>
<evidence type="ECO:0000256" key="2">
    <source>
        <dbReference type="ARBA" id="ARBA00023002"/>
    </source>
</evidence>
<dbReference type="InterPro" id="IPR011706">
    <property type="entry name" value="Cu-oxidase_C"/>
</dbReference>
<accession>A0A024Q7V5</accession>
<keyword evidence="2" id="KW-0560">Oxidoreductase</keyword>
<dbReference type="STRING" id="1462526.BN990_00242"/>
<dbReference type="InterPro" id="IPR001117">
    <property type="entry name" value="Cu-oxidase_2nd"/>
</dbReference>
<dbReference type="InterPro" id="IPR008972">
    <property type="entry name" value="Cupredoxin"/>
</dbReference>
<dbReference type="Proteomes" id="UP000028875">
    <property type="component" value="Unassembled WGS sequence"/>
</dbReference>
<dbReference type="PROSITE" id="PS00080">
    <property type="entry name" value="MULTICOPPER_OXIDASE2"/>
    <property type="match status" value="1"/>
</dbReference>
<keyword evidence="4" id="KW-0732">Signal</keyword>
<dbReference type="eggNOG" id="COG2132">
    <property type="taxonomic scope" value="Bacteria"/>
</dbReference>
<dbReference type="RefSeq" id="WP_038241807.1">
    <property type="nucleotide sequence ID" value="NZ_BNER01000001.1"/>
</dbReference>
<dbReference type="EMBL" id="CCDP010000001">
    <property type="protein sequence ID" value="CDQ37976.1"/>
    <property type="molecule type" value="Genomic_DNA"/>
</dbReference>
<dbReference type="SUPFAM" id="SSF49503">
    <property type="entry name" value="Cupredoxins"/>
    <property type="match status" value="3"/>
</dbReference>
<reference evidence="8 9" key="1">
    <citation type="submission" date="2014-03" db="EMBL/GenBank/DDBJ databases">
        <authorList>
            <person name="Urmite Genomes U."/>
        </authorList>
    </citation>
    <scope>NUCLEOTIDE SEQUENCE [LARGE SCALE GENOMIC DNA]</scope>
    <source>
        <strain evidence="8 9">Vm-5</strain>
    </source>
</reference>
<dbReference type="GO" id="GO:0016491">
    <property type="term" value="F:oxidoreductase activity"/>
    <property type="evidence" value="ECO:0007669"/>
    <property type="project" value="UniProtKB-KW"/>
</dbReference>
<sequence length="511" mass="57448" precursor="true">MKKVFLLTLIGLMSVIIAACSQQSAETITNENQQDAVEVKAEDMAGKKVNEFDLTAKETSWKLSAEHTINAWTYNGTVPGEQIRVTEGEVVKVNLTNQLEKPVSIHWHGIPVPNTEDGIPGVTQDAVKPGETYTYAFVASDPGTYWYHSHQNGVEQLDKGLYGTIIVEPKNETNRDRDYTLVLDEWESEKHQEKDTEAMNHSSMSMDSMNELNQKGAMKGHDMSSYDIFTINGKTYEGNKTLKVKKGDLVKLRFINAGYMAHQIHIPIDYQITHVDGQKVNSPQTMKGSMFEVAPGERVDVEFRADGSKDFSIDRHGEMEASQDMKIDIAYEEGNGQKLKHLSSPGKIDITKLGEQTESQFKTDDEFDVEYELDLGTRMDMDTEMGMVWTINGKTYPNAPPLNIDKGDRVKVTLKNNSMDNSSHPMHLHGHFFQVLSKNGKALSASPIRKDTLNVKPGETYEVAFLADNPGNWLFHCHDLHHASNGMVTLVKYNSFNQFYKDTGEVDNQPE</sequence>
<name>A0A024Q7V5_9BACI</name>
<dbReference type="CDD" id="cd04202">
    <property type="entry name" value="CuRO_D2_2dMcoN_like"/>
    <property type="match status" value="1"/>
</dbReference>
<dbReference type="InterPro" id="IPR002355">
    <property type="entry name" value="Cu_oxidase_Cu_BS"/>
</dbReference>
<feature type="domain" description="Plastocyanin-like" evidence="7">
    <location>
        <begin position="57"/>
        <end position="171"/>
    </location>
</feature>
<feature type="signal peptide" evidence="4">
    <location>
        <begin position="1"/>
        <end position="18"/>
    </location>
</feature>
<keyword evidence="1" id="KW-0479">Metal-binding</keyword>
<feature type="domain" description="Plastocyanin-like" evidence="6">
    <location>
        <begin position="378"/>
        <end position="492"/>
    </location>
</feature>
<dbReference type="PROSITE" id="PS51257">
    <property type="entry name" value="PROKAR_LIPOPROTEIN"/>
    <property type="match status" value="1"/>
</dbReference>
<evidence type="ECO:0000256" key="4">
    <source>
        <dbReference type="SAM" id="SignalP"/>
    </source>
</evidence>
<evidence type="ECO:0000259" key="6">
    <source>
        <dbReference type="Pfam" id="PF07731"/>
    </source>
</evidence>
<dbReference type="PANTHER" id="PTHR11709:SF394">
    <property type="entry name" value="FI03373P-RELATED"/>
    <property type="match status" value="1"/>
</dbReference>
<evidence type="ECO:0000256" key="1">
    <source>
        <dbReference type="ARBA" id="ARBA00022723"/>
    </source>
</evidence>
<dbReference type="PANTHER" id="PTHR11709">
    <property type="entry name" value="MULTI-COPPER OXIDASE"/>
    <property type="match status" value="1"/>
</dbReference>
<evidence type="ECO:0000256" key="3">
    <source>
        <dbReference type="ARBA" id="ARBA00023008"/>
    </source>
</evidence>
<dbReference type="Gene3D" id="2.60.40.420">
    <property type="entry name" value="Cupredoxins - blue copper proteins"/>
    <property type="match status" value="3"/>
</dbReference>
<reference evidence="9" key="2">
    <citation type="submission" date="2014-05" db="EMBL/GenBank/DDBJ databases">
        <title>Draft genome sequence of Virgibacillus massiliensis Vm-5.</title>
        <authorList>
            <person name="Khelaifia S."/>
            <person name="Croce O."/>
            <person name="Lagier J.C."/>
            <person name="Raoult D."/>
        </authorList>
    </citation>
    <scope>NUCLEOTIDE SEQUENCE [LARGE SCALE GENOMIC DNA]</scope>
    <source>
        <strain evidence="9">Vm-5</strain>
    </source>
</reference>
<feature type="domain" description="Plastocyanin-like" evidence="5">
    <location>
        <begin position="178"/>
        <end position="315"/>
    </location>
</feature>
<keyword evidence="3" id="KW-0186">Copper</keyword>
<dbReference type="GO" id="GO:0005507">
    <property type="term" value="F:copper ion binding"/>
    <property type="evidence" value="ECO:0007669"/>
    <property type="project" value="InterPro"/>
</dbReference>
<dbReference type="InterPro" id="IPR011707">
    <property type="entry name" value="Cu-oxidase-like_N"/>
</dbReference>
<gene>
    <name evidence="8" type="primary">copA_1</name>
    <name evidence="8" type="ORF">BN990_00242</name>
</gene>
<dbReference type="AlphaFoldDB" id="A0A024Q7V5"/>
<evidence type="ECO:0000313" key="9">
    <source>
        <dbReference type="Proteomes" id="UP000028875"/>
    </source>
</evidence>